<protein>
    <submittedName>
        <fullName evidence="1">(African queen) hypothetical protein</fullName>
    </submittedName>
</protein>
<dbReference type="OrthoDB" id="7414068at2759"/>
<comment type="caution">
    <text evidence="1">The sequence shown here is derived from an EMBL/GenBank/DDBJ whole genome shotgun (WGS) entry which is preliminary data.</text>
</comment>
<sequence>MLQLQYLLEKYLPYFGHLLMAMGYVLEQFQNIEPPLPSAMVLLGHLCVLTDPLSLSPSRPYVQIVNLLFLLSNITMFLYDLFRAVERNSTITDINSLVFLKHQSS</sequence>
<keyword evidence="2" id="KW-1185">Reference proteome</keyword>
<accession>A0A8J2VYJ7</accession>
<dbReference type="Proteomes" id="UP000789524">
    <property type="component" value="Unassembled WGS sequence"/>
</dbReference>
<organism evidence="1 2">
    <name type="scientific">Danaus chrysippus</name>
    <name type="common">African queen</name>
    <dbReference type="NCBI Taxonomy" id="151541"/>
    <lineage>
        <taxon>Eukaryota</taxon>
        <taxon>Metazoa</taxon>
        <taxon>Ecdysozoa</taxon>
        <taxon>Arthropoda</taxon>
        <taxon>Hexapoda</taxon>
        <taxon>Insecta</taxon>
        <taxon>Pterygota</taxon>
        <taxon>Neoptera</taxon>
        <taxon>Endopterygota</taxon>
        <taxon>Lepidoptera</taxon>
        <taxon>Glossata</taxon>
        <taxon>Ditrysia</taxon>
        <taxon>Papilionoidea</taxon>
        <taxon>Nymphalidae</taxon>
        <taxon>Danainae</taxon>
        <taxon>Danaini</taxon>
        <taxon>Danaina</taxon>
        <taxon>Danaus</taxon>
        <taxon>Anosia</taxon>
    </lineage>
</organism>
<reference evidence="1" key="1">
    <citation type="submission" date="2021-09" db="EMBL/GenBank/DDBJ databases">
        <authorList>
            <person name="Martin H S."/>
        </authorList>
    </citation>
    <scope>NUCLEOTIDE SEQUENCE</scope>
</reference>
<proteinExistence type="predicted"/>
<evidence type="ECO:0000313" key="1">
    <source>
        <dbReference type="EMBL" id="CAG9563558.1"/>
    </source>
</evidence>
<name>A0A8J2VYJ7_9NEOP</name>
<dbReference type="AlphaFoldDB" id="A0A8J2VYJ7"/>
<gene>
    <name evidence="1" type="ORF">DCHRY22_LOCUS4678</name>
</gene>
<dbReference type="EMBL" id="CAKASE010000049">
    <property type="protein sequence ID" value="CAG9563558.1"/>
    <property type="molecule type" value="Genomic_DNA"/>
</dbReference>
<evidence type="ECO:0000313" key="2">
    <source>
        <dbReference type="Proteomes" id="UP000789524"/>
    </source>
</evidence>